<reference evidence="3 4" key="1">
    <citation type="submission" date="2024-02" db="EMBL/GenBank/DDBJ databases">
        <title>Comparative Genomic Analysis of Flavobacterium Species Causing Columnaris Disease of Freshwater Fish in Thailand: Insights into Virulence and Resistance Mechanisms.</title>
        <authorList>
            <person name="Nguyen D."/>
            <person name="Chokmangmeepisarn P."/>
            <person name="Khianchaikhan K."/>
            <person name="Morishita M."/>
            <person name="Bunnoy A."/>
            <person name="Rodkhum C."/>
        </authorList>
    </citation>
    <scope>NUCLEOTIDE SEQUENCE [LARGE SCALE GENOMIC DNA]</scope>
    <source>
        <strain evidence="3 4">CNRT2201</strain>
    </source>
</reference>
<dbReference type="SUPFAM" id="SSF103088">
    <property type="entry name" value="OmpA-like"/>
    <property type="match status" value="2"/>
</dbReference>
<evidence type="ECO:0000313" key="3">
    <source>
        <dbReference type="EMBL" id="MFK7000030.1"/>
    </source>
</evidence>
<dbReference type="InterPro" id="IPR050330">
    <property type="entry name" value="Bact_OuterMem_StrucFunc"/>
</dbReference>
<comment type="caution">
    <text evidence="3">The sequence shown here is derived from an EMBL/GenBank/DDBJ whole genome shotgun (WGS) entry which is preliminary data.</text>
</comment>
<dbReference type="PANTHER" id="PTHR30329">
    <property type="entry name" value="STATOR ELEMENT OF FLAGELLAR MOTOR COMPLEX"/>
    <property type="match status" value="1"/>
</dbReference>
<gene>
    <name evidence="3" type="ORF">V3I07_03870</name>
</gene>
<dbReference type="Proteomes" id="UP001621706">
    <property type="component" value="Unassembled WGS sequence"/>
</dbReference>
<evidence type="ECO:0000313" key="4">
    <source>
        <dbReference type="Proteomes" id="UP001621706"/>
    </source>
</evidence>
<organism evidence="3 4">
    <name type="scientific">Flavobacterium oreochromis</name>
    <dbReference type="NCBI Taxonomy" id="2906078"/>
    <lineage>
        <taxon>Bacteria</taxon>
        <taxon>Pseudomonadati</taxon>
        <taxon>Bacteroidota</taxon>
        <taxon>Flavobacteriia</taxon>
        <taxon>Flavobacteriales</taxon>
        <taxon>Flavobacteriaceae</taxon>
        <taxon>Flavobacterium</taxon>
    </lineage>
</organism>
<dbReference type="Gene3D" id="3.30.1330.60">
    <property type="entry name" value="OmpA-like domain"/>
    <property type="match status" value="2"/>
</dbReference>
<dbReference type="RefSeq" id="WP_205729672.1">
    <property type="nucleotide sequence ID" value="NZ_JAZGZP010000005.1"/>
</dbReference>
<proteinExistence type="predicted"/>
<accession>A0ABW8P678</accession>
<dbReference type="PANTHER" id="PTHR30329:SF21">
    <property type="entry name" value="LIPOPROTEIN YIAD-RELATED"/>
    <property type="match status" value="1"/>
</dbReference>
<keyword evidence="4" id="KW-1185">Reference proteome</keyword>
<dbReference type="PROSITE" id="PS51123">
    <property type="entry name" value="OMPA_2"/>
    <property type="match status" value="1"/>
</dbReference>
<evidence type="ECO:0000259" key="2">
    <source>
        <dbReference type="PROSITE" id="PS51123"/>
    </source>
</evidence>
<dbReference type="EMBL" id="JAZGZP010000005">
    <property type="protein sequence ID" value="MFK7000030.1"/>
    <property type="molecule type" value="Genomic_DNA"/>
</dbReference>
<dbReference type="InterPro" id="IPR006665">
    <property type="entry name" value="OmpA-like"/>
</dbReference>
<dbReference type="Pfam" id="PF00691">
    <property type="entry name" value="OmpA"/>
    <property type="match status" value="2"/>
</dbReference>
<evidence type="ECO:0000256" key="1">
    <source>
        <dbReference type="PROSITE-ProRule" id="PRU00473"/>
    </source>
</evidence>
<dbReference type="InterPro" id="IPR036737">
    <property type="entry name" value="OmpA-like_sf"/>
</dbReference>
<sequence>MNRLKLIVFCIIFFTLKFFGQEQYSIYFKSDKYDLTPSEKLEVEKWIQENRKSKILTLSGYTDEDGTNQHNDSLAKKRIETVFNLVKGKVPIREDFREINFGELHKQSKIKAENRKVVLYFLQEKDLHKEKGIIASKIPTNFVNESLLFPSSILLNNPDGSETEIELDVEFMTKIHEAKVGEKLKIENLNFVLNTYAVTNESRVKLYELWLVMQQNPKLKIQIQGHVCCVTKDRQDLSTQRARAVYKFLEFKNIDKSRMSYKGFGSTKPLYELPEKSEEERAANRRVEIEIIEN</sequence>
<keyword evidence="1" id="KW-0472">Membrane</keyword>
<name>A0ABW8P678_9FLAO</name>
<protein>
    <submittedName>
        <fullName evidence="3">OmpA family protein</fullName>
    </submittedName>
</protein>
<dbReference type="CDD" id="cd07185">
    <property type="entry name" value="OmpA_C-like"/>
    <property type="match status" value="1"/>
</dbReference>
<feature type="domain" description="OmpA-like" evidence="2">
    <location>
        <begin position="180"/>
        <end position="294"/>
    </location>
</feature>